<feature type="compositionally biased region" description="Low complexity" evidence="1">
    <location>
        <begin position="172"/>
        <end position="185"/>
    </location>
</feature>
<feature type="compositionally biased region" description="Polar residues" evidence="1">
    <location>
        <begin position="373"/>
        <end position="385"/>
    </location>
</feature>
<feature type="compositionally biased region" description="Polar residues" evidence="1">
    <location>
        <begin position="186"/>
        <end position="206"/>
    </location>
</feature>
<dbReference type="GO" id="GO:0055028">
    <property type="term" value="C:cortical microtubule"/>
    <property type="evidence" value="ECO:0007669"/>
    <property type="project" value="TreeGrafter"/>
</dbReference>
<evidence type="ECO:0000256" key="1">
    <source>
        <dbReference type="SAM" id="MobiDB-lite"/>
    </source>
</evidence>
<feature type="compositionally biased region" description="Polar residues" evidence="1">
    <location>
        <begin position="126"/>
        <end position="135"/>
    </location>
</feature>
<feature type="compositionally biased region" description="Low complexity" evidence="1">
    <location>
        <begin position="139"/>
        <end position="161"/>
    </location>
</feature>
<accession>A0A7J6ENL7</accession>
<organism evidence="2 3">
    <name type="scientific">Cannabis sativa</name>
    <name type="common">Hemp</name>
    <name type="synonym">Marijuana</name>
    <dbReference type="NCBI Taxonomy" id="3483"/>
    <lineage>
        <taxon>Eukaryota</taxon>
        <taxon>Viridiplantae</taxon>
        <taxon>Streptophyta</taxon>
        <taxon>Embryophyta</taxon>
        <taxon>Tracheophyta</taxon>
        <taxon>Spermatophyta</taxon>
        <taxon>Magnoliopsida</taxon>
        <taxon>eudicotyledons</taxon>
        <taxon>Gunneridae</taxon>
        <taxon>Pentapetalae</taxon>
        <taxon>rosids</taxon>
        <taxon>fabids</taxon>
        <taxon>Rosales</taxon>
        <taxon>Cannabaceae</taxon>
        <taxon>Cannabis</taxon>
    </lineage>
</organism>
<dbReference type="EMBL" id="JAATIP010000211">
    <property type="protein sequence ID" value="KAF4359896.1"/>
    <property type="molecule type" value="Genomic_DNA"/>
</dbReference>
<dbReference type="PANTHER" id="PTHR31949:SF2">
    <property type="entry name" value="OS05G0480600 PROTEIN"/>
    <property type="match status" value="1"/>
</dbReference>
<name>A0A7J6ENL7_CANSA</name>
<reference evidence="2 3" key="1">
    <citation type="journal article" date="2020" name="bioRxiv">
        <title>Sequence and annotation of 42 cannabis genomes reveals extensive copy number variation in cannabinoid synthesis and pathogen resistance genes.</title>
        <authorList>
            <person name="Mckernan K.J."/>
            <person name="Helbert Y."/>
            <person name="Kane L.T."/>
            <person name="Ebling H."/>
            <person name="Zhang L."/>
            <person name="Liu B."/>
            <person name="Eaton Z."/>
            <person name="Mclaughlin S."/>
            <person name="Kingan S."/>
            <person name="Baybayan P."/>
            <person name="Concepcion G."/>
            <person name="Jordan M."/>
            <person name="Riva A."/>
            <person name="Barbazuk W."/>
            <person name="Harkins T."/>
        </authorList>
    </citation>
    <scope>NUCLEOTIDE SEQUENCE [LARGE SCALE GENOMIC DNA]</scope>
    <source>
        <strain evidence="3">cv. Jamaican Lion 4</strain>
        <tissue evidence="2">Leaf</tissue>
    </source>
</reference>
<dbReference type="Proteomes" id="UP000525078">
    <property type="component" value="Unassembled WGS sequence"/>
</dbReference>
<gene>
    <name evidence="2" type="ORF">F8388_008801</name>
</gene>
<proteinExistence type="predicted"/>
<evidence type="ECO:0000313" key="3">
    <source>
        <dbReference type="Proteomes" id="UP000525078"/>
    </source>
</evidence>
<feature type="compositionally biased region" description="Pro residues" evidence="1">
    <location>
        <begin position="318"/>
        <end position="339"/>
    </location>
</feature>
<comment type="caution">
    <text evidence="2">The sequence shown here is derived from an EMBL/GenBank/DDBJ whole genome shotgun (WGS) entry which is preliminary data.</text>
</comment>
<sequence length="617" mass="66088">MMMNRRDSFIGGRNNIPLLAQHRRGQSLNLAGNKADAVDENLDLFSKNRRSLSVTSSDESSDVSVKLGKLSVGSAKVSRSGIDDLLSSTDGGKHDYDWLCLICLYAIFLFSLPTRLLTPPGTPTIFPTSESSESKPTVAATRSSSLARSSSTTKASRLSASQAENSHHSRPARSSSVTRSSTSTSMYGNYSSNRSGSILNTSSASVSSYTRPSSPITRSTSSARPSTPGRTSISRPSTPSRARPTLSNSSAEKSRSVQSSRPSTPSSRPQIPANLSSPVVRSNSRPSTPTRRNPAPSISPAASPSLSAARVLSNGRNPNPPSRPSSPGPRVRPPQPVIPPDFSHDTPPNLRTTLPADRPVSAGRSRPGATVSVKGNSDTTAATNISRRHSSPIVTRGRLSEPTGRGRQHGNGHHTDAEARKGSHLPDSAMRKPVKTSTTSADANGNGFGRTISKRSLDMAIRHMAICLELGHYRTAKLFRDIILDIRSGAGNSRSLTGTTLFPQSIRSTTSKTQSVRSLSSSSSVSMNGGLQTNYNGIMLENDNIDRSAENGIESHAGRHFAKLSEIDMYESSRYDAILLKEDLKNTNWLHCIDDKTDQGPIFDNGFETLPEPFGLL</sequence>
<feature type="region of interest" description="Disordered" evidence="1">
    <location>
        <begin position="126"/>
        <end position="451"/>
    </location>
</feature>
<dbReference type="AlphaFoldDB" id="A0A7J6ENL7"/>
<feature type="compositionally biased region" description="Low complexity" evidence="1">
    <location>
        <begin position="256"/>
        <end position="317"/>
    </location>
</feature>
<protein>
    <submittedName>
        <fullName evidence="2">Uncharacterized protein</fullName>
    </submittedName>
</protein>
<feature type="compositionally biased region" description="Low complexity" evidence="1">
    <location>
        <begin position="207"/>
        <end position="245"/>
    </location>
</feature>
<dbReference type="GO" id="GO:0043622">
    <property type="term" value="P:cortical microtubule organization"/>
    <property type="evidence" value="ECO:0007669"/>
    <property type="project" value="TreeGrafter"/>
</dbReference>
<dbReference type="PANTHER" id="PTHR31949">
    <property type="entry name" value="GASTRIC MUCIN-LIKE PROTEIN"/>
    <property type="match status" value="1"/>
</dbReference>
<evidence type="ECO:0000313" key="2">
    <source>
        <dbReference type="EMBL" id="KAF4359896.1"/>
    </source>
</evidence>